<dbReference type="GO" id="GO:0007088">
    <property type="term" value="P:regulation of mitotic nuclear division"/>
    <property type="evidence" value="ECO:0007669"/>
    <property type="project" value="InterPro"/>
</dbReference>
<dbReference type="Proteomes" id="UP000007819">
    <property type="component" value="Chromosome A1"/>
</dbReference>
<dbReference type="CTD" id="26271"/>
<evidence type="ECO:0000313" key="3">
    <source>
        <dbReference type="Proteomes" id="UP000007819"/>
    </source>
</evidence>
<feature type="domain" description="F-box" evidence="1">
    <location>
        <begin position="159"/>
        <end position="191"/>
    </location>
</feature>
<dbReference type="CDD" id="cd20348">
    <property type="entry name" value="BRcat_RBR_EMI"/>
    <property type="match status" value="1"/>
</dbReference>
<keyword evidence="3" id="KW-1185">Reference proteome</keyword>
<evidence type="ECO:0000313" key="2">
    <source>
        <dbReference type="EnsemblMetazoa" id="NP_001156819.1"/>
    </source>
</evidence>
<dbReference type="PANTHER" id="PTHR15493:SF9">
    <property type="entry name" value="GH14043P"/>
    <property type="match status" value="1"/>
</dbReference>
<proteinExistence type="predicted"/>
<dbReference type="KEGG" id="api:100167030"/>
<dbReference type="GeneID" id="100167030"/>
<name>A0A8R1TEW3_ACYPI</name>
<accession>A0A8R1TEW3</accession>
<dbReference type="Gene3D" id="2.20.25.20">
    <property type="match status" value="1"/>
</dbReference>
<dbReference type="PANTHER" id="PTHR15493">
    <property type="entry name" value="F-BOX ONLY PROTEIN 5 AND 43"/>
    <property type="match status" value="1"/>
</dbReference>
<reference evidence="3" key="1">
    <citation type="submission" date="2010-06" db="EMBL/GenBank/DDBJ databases">
        <authorList>
            <person name="Jiang H."/>
            <person name="Abraham K."/>
            <person name="Ali S."/>
            <person name="Alsbrooks S.L."/>
            <person name="Anim B.N."/>
            <person name="Anosike U.S."/>
            <person name="Attaway T."/>
            <person name="Bandaranaike D.P."/>
            <person name="Battles P.K."/>
            <person name="Bell S.N."/>
            <person name="Bell A.V."/>
            <person name="Beltran B."/>
            <person name="Bickham C."/>
            <person name="Bustamante Y."/>
            <person name="Caleb T."/>
            <person name="Canada A."/>
            <person name="Cardenas V."/>
            <person name="Carter K."/>
            <person name="Chacko J."/>
            <person name="Chandrabose M.N."/>
            <person name="Chavez D."/>
            <person name="Chavez A."/>
            <person name="Chen L."/>
            <person name="Chu H.-S."/>
            <person name="Claassen K.J."/>
            <person name="Cockrell R."/>
            <person name="Collins M."/>
            <person name="Cooper J.A."/>
            <person name="Cree A."/>
            <person name="Curry S.M."/>
            <person name="Da Y."/>
            <person name="Dao M.D."/>
            <person name="Das B."/>
            <person name="Davila M.-L."/>
            <person name="Davy-Carroll L."/>
            <person name="Denson S."/>
            <person name="Dinh H."/>
            <person name="Ebong V.E."/>
            <person name="Edwards J.R."/>
            <person name="Egan A."/>
            <person name="El-Daye J."/>
            <person name="Escobedo L."/>
            <person name="Fernandez S."/>
            <person name="Fernando P.R."/>
            <person name="Flagg N."/>
            <person name="Forbes L.D."/>
            <person name="Fowler R.G."/>
            <person name="Fu Q."/>
            <person name="Gabisi R.A."/>
            <person name="Ganer J."/>
            <person name="Garbino Pronczuk A."/>
            <person name="Garcia R.M."/>
            <person name="Garner T."/>
            <person name="Garrett T.E."/>
            <person name="Gonzalez D.A."/>
            <person name="Hamid H."/>
            <person name="Hawkins E.S."/>
            <person name="Hirani K."/>
            <person name="Hogues M.E."/>
            <person name="Hollins B."/>
            <person name="Hsiao C.-H."/>
            <person name="Jabil R."/>
            <person name="James M.L."/>
            <person name="Jhangiani S.N."/>
            <person name="Johnson B."/>
            <person name="Johnson Q."/>
            <person name="Joshi V."/>
            <person name="Kalu J.B."/>
            <person name="Kam C."/>
            <person name="Kashfia A."/>
            <person name="Keebler J."/>
            <person name="Kisamo H."/>
            <person name="Kovar C.L."/>
            <person name="Lago L.A."/>
            <person name="Lai C.-Y."/>
            <person name="Laidlaw J."/>
            <person name="Lara F."/>
            <person name="Le T.-K."/>
            <person name="Lee S.L."/>
            <person name="Legall F.H."/>
            <person name="Lemon S.J."/>
            <person name="Lewis L.R."/>
            <person name="Li B."/>
            <person name="Liu Y."/>
            <person name="Liu Y.-S."/>
            <person name="Lopez J."/>
            <person name="Lozado R.J."/>
            <person name="Lu J."/>
            <person name="Madu R.C."/>
            <person name="Maheshwari M."/>
            <person name="Maheshwari R."/>
            <person name="Malloy K."/>
            <person name="Martinez E."/>
            <person name="Mathew T."/>
            <person name="Mercado I.C."/>
            <person name="Mercado C."/>
            <person name="Meyer B."/>
            <person name="Montgomery K."/>
            <person name="Morgan M.B."/>
            <person name="Munidasa M."/>
            <person name="Nazareth L.V."/>
            <person name="Nelson J."/>
            <person name="Ng B.M."/>
            <person name="Nguyen N.B."/>
            <person name="Nguyen P.Q."/>
            <person name="Nguyen T."/>
            <person name="Obregon M."/>
            <person name="Okwuonu G.O."/>
            <person name="Onwere C.G."/>
            <person name="Orozco G."/>
            <person name="Parra A."/>
            <person name="Patel S."/>
            <person name="Patil S."/>
            <person name="Perez A."/>
            <person name="Perez Y."/>
            <person name="Pham C."/>
            <person name="Primus E.L."/>
            <person name="Pu L.-L."/>
            <person name="Puazo M."/>
            <person name="Qin X."/>
            <person name="Quiroz J.B."/>
            <person name="Reese J."/>
            <person name="Richards S."/>
            <person name="Rives C.M."/>
            <person name="Robberts R."/>
            <person name="Ruiz S.J."/>
            <person name="Ruiz M.J."/>
            <person name="Santibanez J."/>
            <person name="Schneider B.W."/>
            <person name="Sisson I."/>
            <person name="Smith M."/>
            <person name="Sodergren E."/>
            <person name="Song X.-Z."/>
            <person name="Song B.B."/>
            <person name="Summersgill H."/>
            <person name="Thelus R."/>
            <person name="Thornton R.D."/>
            <person name="Trejos Z.Y."/>
            <person name="Usmani K."/>
            <person name="Vattathil S."/>
            <person name="Villasana D."/>
            <person name="Walker D.L."/>
            <person name="Wang S."/>
            <person name="Wang K."/>
            <person name="White C.S."/>
            <person name="Williams A.C."/>
            <person name="Williamson J."/>
            <person name="Wilson K."/>
            <person name="Woghiren I.O."/>
            <person name="Woodworth J.R."/>
            <person name="Worley K.C."/>
            <person name="Wright R.A."/>
            <person name="Wu W."/>
            <person name="Young L."/>
            <person name="Zhang L."/>
            <person name="Zhang J."/>
            <person name="Zhu Y."/>
            <person name="Muzny D.M."/>
            <person name="Weinstock G."/>
            <person name="Gibbs R.A."/>
        </authorList>
    </citation>
    <scope>NUCLEOTIDE SEQUENCE [LARGE SCALE GENOMIC DNA]</scope>
    <source>
        <strain evidence="3">LSR1</strain>
    </source>
</reference>
<dbReference type="EnsemblMetazoa" id="NM_001163347.1">
    <property type="protein sequence ID" value="NP_001156819.1"/>
    <property type="gene ID" value="GeneID_100167030"/>
</dbReference>
<sequence>MADISLKESPCYNNTLVTTSTPYKSIDDHDSGYNTPSYNVSSNLSQISEVSISFDHTPSDIDSLQLSSPTHDFTLDKNYRKLEDITNKVESPTKKLKLCSDLQFSFRLHESSNNDDSQFLKRKNYTQPKNVNCERISMEGREKVDLMYFLSERYHFQPVIEKIMSFLSGSDVLSMSMVSKIWSNAVENSPIAQKKKKKYFKLSKENRCGYVGRDRSAFNNKGCLANISNVMRSPSKRDLPQRSPPVSPSKYRFHVFQKEAKKLSSDQQLVPCPRCSRPASWSPSQSTRAECKGFHCKFIFCTECKCEYSNKFEHKCLSIPILSMSTYNNCRPMMYNISRRKHNLRRL</sequence>
<organism evidence="2 3">
    <name type="scientific">Acyrthosiphon pisum</name>
    <name type="common">Pea aphid</name>
    <dbReference type="NCBI Taxonomy" id="7029"/>
    <lineage>
        <taxon>Eukaryota</taxon>
        <taxon>Metazoa</taxon>
        <taxon>Ecdysozoa</taxon>
        <taxon>Arthropoda</taxon>
        <taxon>Hexapoda</taxon>
        <taxon>Insecta</taxon>
        <taxon>Pterygota</taxon>
        <taxon>Neoptera</taxon>
        <taxon>Paraneoptera</taxon>
        <taxon>Hemiptera</taxon>
        <taxon>Sternorrhyncha</taxon>
        <taxon>Aphidomorpha</taxon>
        <taxon>Aphidoidea</taxon>
        <taxon>Aphididae</taxon>
        <taxon>Macrosiphini</taxon>
        <taxon>Acyrthosiphon</taxon>
    </lineage>
</organism>
<dbReference type="InterPro" id="IPR001810">
    <property type="entry name" value="F-box_dom"/>
</dbReference>
<dbReference type="Pfam" id="PF00646">
    <property type="entry name" value="F-box"/>
    <property type="match status" value="1"/>
</dbReference>
<evidence type="ECO:0000259" key="1">
    <source>
        <dbReference type="Pfam" id="PF00646"/>
    </source>
</evidence>
<dbReference type="GO" id="GO:0005634">
    <property type="term" value="C:nucleus"/>
    <property type="evidence" value="ECO:0007669"/>
    <property type="project" value="TreeGrafter"/>
</dbReference>
<dbReference type="InterPro" id="IPR036047">
    <property type="entry name" value="F-box-like_dom_sf"/>
</dbReference>
<dbReference type="GO" id="GO:0045835">
    <property type="term" value="P:negative regulation of meiotic nuclear division"/>
    <property type="evidence" value="ECO:0007669"/>
    <property type="project" value="InterPro"/>
</dbReference>
<dbReference type="AlphaFoldDB" id="A0A8R1TEW3"/>
<dbReference type="InterPro" id="IPR047147">
    <property type="entry name" value="FBX5_43"/>
</dbReference>
<dbReference type="OrthoDB" id="9984940at2759"/>
<reference evidence="2" key="2">
    <citation type="submission" date="2022-06" db="UniProtKB">
        <authorList>
            <consortium name="EnsemblMetazoa"/>
        </authorList>
    </citation>
    <scope>IDENTIFICATION</scope>
</reference>
<protein>
    <recommendedName>
        <fullName evidence="1">F-box domain-containing protein</fullName>
    </recommendedName>
</protein>
<dbReference type="SUPFAM" id="SSF81383">
    <property type="entry name" value="F-box domain"/>
    <property type="match status" value="1"/>
</dbReference>